<feature type="region of interest" description="Disordered" evidence="1">
    <location>
        <begin position="1"/>
        <end position="41"/>
    </location>
</feature>
<feature type="non-terminal residue" evidence="2">
    <location>
        <position position="95"/>
    </location>
</feature>
<organism evidence="2 3">
    <name type="scientific">Verticillium longisporum</name>
    <name type="common">Verticillium dahliae var. longisporum</name>
    <dbReference type="NCBI Taxonomy" id="100787"/>
    <lineage>
        <taxon>Eukaryota</taxon>
        <taxon>Fungi</taxon>
        <taxon>Dikarya</taxon>
        <taxon>Ascomycota</taxon>
        <taxon>Pezizomycotina</taxon>
        <taxon>Sordariomycetes</taxon>
        <taxon>Hypocreomycetidae</taxon>
        <taxon>Glomerellales</taxon>
        <taxon>Plectosphaerellaceae</taxon>
        <taxon>Verticillium</taxon>
    </lineage>
</organism>
<feature type="region of interest" description="Disordered" evidence="1">
    <location>
        <begin position="74"/>
        <end position="95"/>
    </location>
</feature>
<evidence type="ECO:0000313" key="2">
    <source>
        <dbReference type="EMBL" id="CRK48953.1"/>
    </source>
</evidence>
<dbReference type="AlphaFoldDB" id="A0A0G4NR29"/>
<feature type="non-terminal residue" evidence="2">
    <location>
        <position position="1"/>
    </location>
</feature>
<accession>A0A0G4NR29</accession>
<feature type="compositionally biased region" description="Low complexity" evidence="1">
    <location>
        <begin position="13"/>
        <end position="22"/>
    </location>
</feature>
<evidence type="ECO:0000313" key="3">
    <source>
        <dbReference type="Proteomes" id="UP000045706"/>
    </source>
</evidence>
<dbReference type="EMBL" id="CVQI01038138">
    <property type="protein sequence ID" value="CRK48953.1"/>
    <property type="molecule type" value="Genomic_DNA"/>
</dbReference>
<sequence length="95" mass="10319">RVCQHGAPLGVSARAPVRRQGAARGGRQPGPGQRQGRDPARLRAVRREAGCCGSLHGPLEGVGGRQWRRGFEFGRWQRRGRGRRDKGGAGGREEL</sequence>
<evidence type="ECO:0000256" key="1">
    <source>
        <dbReference type="SAM" id="MobiDB-lite"/>
    </source>
</evidence>
<proteinExistence type="predicted"/>
<feature type="compositionally biased region" description="Basic and acidic residues" evidence="1">
    <location>
        <begin position="85"/>
        <end position="95"/>
    </location>
</feature>
<protein>
    <submittedName>
        <fullName evidence="2">Uncharacterized protein</fullName>
    </submittedName>
</protein>
<dbReference type="Proteomes" id="UP000045706">
    <property type="component" value="Unassembled WGS sequence"/>
</dbReference>
<gene>
    <name evidence="2" type="ORF">BN1723_020705</name>
</gene>
<reference evidence="3" key="1">
    <citation type="submission" date="2015-05" db="EMBL/GenBank/DDBJ databases">
        <authorList>
            <person name="Fogelqvist Johan"/>
        </authorList>
    </citation>
    <scope>NUCLEOTIDE SEQUENCE [LARGE SCALE GENOMIC DNA]</scope>
</reference>
<name>A0A0G4NR29_VERLO</name>